<keyword evidence="3" id="KW-0479">Metal-binding</keyword>
<comment type="cofactor">
    <cofactor evidence="1">
        <name>adenosylcob(III)alamin</name>
        <dbReference type="ChEBI" id="CHEBI:18408"/>
    </cofactor>
</comment>
<gene>
    <name evidence="7" type="ORF">O4U47_29920</name>
</gene>
<evidence type="ECO:0000256" key="3">
    <source>
        <dbReference type="ARBA" id="ARBA00022723"/>
    </source>
</evidence>
<reference evidence="7" key="1">
    <citation type="submission" date="2023-01" db="EMBL/GenBank/DDBJ databases">
        <title>Draft genome sequence of Nocardiopsis sp. LSu2-4 isolated from halophytes.</title>
        <authorList>
            <person name="Duangmal K."/>
            <person name="Chantavorakit T."/>
        </authorList>
    </citation>
    <scope>NUCLEOTIDE SEQUENCE</scope>
    <source>
        <strain evidence="7">LSu2-4</strain>
    </source>
</reference>
<evidence type="ECO:0000256" key="5">
    <source>
        <dbReference type="ARBA" id="ARBA00023285"/>
    </source>
</evidence>
<comment type="caution">
    <text evidence="7">The sequence shown here is derived from an EMBL/GenBank/DDBJ whole genome shotgun (WGS) entry which is preliminary data.</text>
</comment>
<evidence type="ECO:0000256" key="1">
    <source>
        <dbReference type="ARBA" id="ARBA00001922"/>
    </source>
</evidence>
<dbReference type="EMBL" id="JAQFWP010000103">
    <property type="protein sequence ID" value="MDA2808761.1"/>
    <property type="molecule type" value="Genomic_DNA"/>
</dbReference>
<feature type="domain" description="B12-binding" evidence="6">
    <location>
        <begin position="6"/>
        <end position="134"/>
    </location>
</feature>
<dbReference type="SUPFAM" id="SSF52242">
    <property type="entry name" value="Cobalamin (vitamin B12)-binding domain"/>
    <property type="match status" value="1"/>
</dbReference>
<keyword evidence="4" id="KW-0413">Isomerase</keyword>
<evidence type="ECO:0000313" key="8">
    <source>
        <dbReference type="Proteomes" id="UP001165685"/>
    </source>
</evidence>
<proteinExistence type="predicted"/>
<dbReference type="Pfam" id="PF02310">
    <property type="entry name" value="B12-binding"/>
    <property type="match status" value="1"/>
</dbReference>
<name>A0ABT4TWH0_9ACTN</name>
<dbReference type="InterPro" id="IPR006158">
    <property type="entry name" value="Cobalamin-bd"/>
</dbReference>
<evidence type="ECO:0000259" key="6">
    <source>
        <dbReference type="PROSITE" id="PS51332"/>
    </source>
</evidence>
<dbReference type="PANTHER" id="PTHR48101:SF3">
    <property type="entry name" value="COENZYME B12-DEPENDENT MUTASE"/>
    <property type="match status" value="1"/>
</dbReference>
<dbReference type="Proteomes" id="UP001165685">
    <property type="component" value="Unassembled WGS sequence"/>
</dbReference>
<dbReference type="InterPro" id="IPR036724">
    <property type="entry name" value="Cobalamin-bd_sf"/>
</dbReference>
<protein>
    <submittedName>
        <fullName evidence="7">Cobalamin B12-binding domain-containing protein</fullName>
    </submittedName>
</protein>
<dbReference type="RefSeq" id="WP_270681348.1">
    <property type="nucleotide sequence ID" value="NZ_JAQFWP010000103.1"/>
</dbReference>
<evidence type="ECO:0000313" key="7">
    <source>
        <dbReference type="EMBL" id="MDA2808761.1"/>
    </source>
</evidence>
<organism evidence="7 8">
    <name type="scientific">Nocardiopsis suaedae</name>
    <dbReference type="NCBI Taxonomy" id="3018444"/>
    <lineage>
        <taxon>Bacteria</taxon>
        <taxon>Bacillati</taxon>
        <taxon>Actinomycetota</taxon>
        <taxon>Actinomycetes</taxon>
        <taxon>Streptosporangiales</taxon>
        <taxon>Nocardiopsidaceae</taxon>
        <taxon>Nocardiopsis</taxon>
    </lineage>
</organism>
<keyword evidence="2" id="KW-0846">Cobalamin</keyword>
<keyword evidence="5" id="KW-0170">Cobalt</keyword>
<dbReference type="NCBIfam" id="TIGR00640">
    <property type="entry name" value="acid_CoA_mut_C"/>
    <property type="match status" value="1"/>
</dbReference>
<dbReference type="CDD" id="cd02071">
    <property type="entry name" value="MM_CoA_mut_B12_BD"/>
    <property type="match status" value="1"/>
</dbReference>
<dbReference type="Gene3D" id="3.40.50.280">
    <property type="entry name" value="Cobalamin-binding domain"/>
    <property type="match status" value="1"/>
</dbReference>
<accession>A0ABT4TWH0</accession>
<keyword evidence="8" id="KW-1185">Reference proteome</keyword>
<sequence length="138" mass="14305">MGASSAVRVVIAKPGLDGHDRGVKVVARALRDAGVEVIYTGLRQTPEMIVSAALQEDADAIGLSVLSGAHMTIFARVVELLEENGATDVKVFGGGIIPEADIPELERLGVAKIFTPGATTAEIGDWVRGNIHALHAAG</sequence>
<evidence type="ECO:0000256" key="4">
    <source>
        <dbReference type="ARBA" id="ARBA00023235"/>
    </source>
</evidence>
<dbReference type="PANTHER" id="PTHR48101">
    <property type="entry name" value="METHYLMALONYL-COA MUTASE, MITOCHONDRIAL-RELATED"/>
    <property type="match status" value="1"/>
</dbReference>
<dbReference type="PROSITE" id="PS51332">
    <property type="entry name" value="B12_BINDING"/>
    <property type="match status" value="1"/>
</dbReference>
<dbReference type="InterPro" id="IPR006159">
    <property type="entry name" value="Acid_CoA_mut_C"/>
</dbReference>
<evidence type="ECO:0000256" key="2">
    <source>
        <dbReference type="ARBA" id="ARBA00022628"/>
    </source>
</evidence>